<evidence type="ECO:0000313" key="6">
    <source>
        <dbReference type="EMBL" id="CCH85847.1"/>
    </source>
</evidence>
<dbReference type="Gene3D" id="1.10.357.10">
    <property type="entry name" value="Tetracycline Repressor, domain 2"/>
    <property type="match status" value="1"/>
</dbReference>
<dbReference type="Pfam" id="PF00440">
    <property type="entry name" value="TetR_N"/>
    <property type="match status" value="1"/>
</dbReference>
<reference evidence="6 7" key="1">
    <citation type="journal article" date="2012" name="J. Bacteriol.">
        <title>Genome Sequence of Radiation-Resistant Modestobacter marinus Strain BC501, a Representative Actinobacterium That Thrives on Calcareous Stone Surfaces.</title>
        <authorList>
            <person name="Normand P."/>
            <person name="Gury J."/>
            <person name="Pujic P."/>
            <person name="Chouaia B."/>
            <person name="Crotti E."/>
            <person name="Brusetti L."/>
            <person name="Daffonchio D."/>
            <person name="Vacherie B."/>
            <person name="Barbe V."/>
            <person name="Medigue C."/>
            <person name="Calteau A."/>
            <person name="Ghodhbane-Gtari F."/>
            <person name="Essoussi I."/>
            <person name="Nouioui I."/>
            <person name="Abbassi-Ghozzi I."/>
            <person name="Gtari M."/>
        </authorList>
    </citation>
    <scope>NUCLEOTIDE SEQUENCE [LARGE SCALE GENOMIC DNA]</scope>
    <source>
        <strain evidence="7">BC 501</strain>
    </source>
</reference>
<organism evidence="6 7">
    <name type="scientific">Modestobacter italicus (strain DSM 44449 / CECT 9708 / BC 501)</name>
    <dbReference type="NCBI Taxonomy" id="2732864"/>
    <lineage>
        <taxon>Bacteria</taxon>
        <taxon>Bacillati</taxon>
        <taxon>Actinomycetota</taxon>
        <taxon>Actinomycetes</taxon>
        <taxon>Geodermatophilales</taxon>
        <taxon>Geodermatophilaceae</taxon>
        <taxon>Modestobacter</taxon>
    </lineage>
</organism>
<dbReference type="PANTHER" id="PTHR30055">
    <property type="entry name" value="HTH-TYPE TRANSCRIPTIONAL REGULATOR RUTR"/>
    <property type="match status" value="1"/>
</dbReference>
<dbReference type="Proteomes" id="UP000006461">
    <property type="component" value="Chromosome"/>
</dbReference>
<dbReference type="PROSITE" id="PS50977">
    <property type="entry name" value="HTH_TETR_2"/>
    <property type="match status" value="1"/>
</dbReference>
<evidence type="ECO:0000256" key="3">
    <source>
        <dbReference type="ARBA" id="ARBA00023163"/>
    </source>
</evidence>
<dbReference type="InterPro" id="IPR009057">
    <property type="entry name" value="Homeodomain-like_sf"/>
</dbReference>
<protein>
    <submittedName>
        <fullName evidence="6">Transcriptional regulator, TetR family</fullName>
    </submittedName>
</protein>
<evidence type="ECO:0000259" key="5">
    <source>
        <dbReference type="PROSITE" id="PS50977"/>
    </source>
</evidence>
<dbReference type="InterPro" id="IPR050109">
    <property type="entry name" value="HTH-type_TetR-like_transc_reg"/>
</dbReference>
<evidence type="ECO:0000256" key="1">
    <source>
        <dbReference type="ARBA" id="ARBA00023015"/>
    </source>
</evidence>
<dbReference type="InterPro" id="IPR001647">
    <property type="entry name" value="HTH_TetR"/>
</dbReference>
<sequence length="241" mass="26096">MTADNGGRRERRKAQTRAAVRETAQRLFAERGFDAVTIADIATASDVAVQTVFNHFETKEALFFDERTPWVEQSAAAVTGRPPGTDPVRALRDYLESDLVRVLDRESRPENRGYVEALEASTSLQARERTLVEQAGERVTVALSTAIARGEWSAAPATDPATARVLSRLVADLFMVAGRALVLENRRLVLMGQPDGLDLSAARKATAGTLTELERSARGLAGRLLDPAGDLSVEESPAPGR</sequence>
<keyword evidence="1" id="KW-0805">Transcription regulation</keyword>
<dbReference type="PATRIC" id="fig|477641.3.peg.366"/>
<proteinExistence type="predicted"/>
<dbReference type="STRING" id="477641.MODMU_0389"/>
<dbReference type="PANTHER" id="PTHR30055:SF234">
    <property type="entry name" value="HTH-TYPE TRANSCRIPTIONAL REGULATOR BETI"/>
    <property type="match status" value="1"/>
</dbReference>
<dbReference type="GO" id="GO:0003700">
    <property type="term" value="F:DNA-binding transcription factor activity"/>
    <property type="evidence" value="ECO:0007669"/>
    <property type="project" value="TreeGrafter"/>
</dbReference>
<keyword evidence="2 4" id="KW-0238">DNA-binding</keyword>
<accession>I4ER34</accession>
<dbReference type="KEGG" id="mmar:MODMU_0389"/>
<evidence type="ECO:0000256" key="2">
    <source>
        <dbReference type="ARBA" id="ARBA00023125"/>
    </source>
</evidence>
<keyword evidence="7" id="KW-1185">Reference proteome</keyword>
<dbReference type="GO" id="GO:0000976">
    <property type="term" value="F:transcription cis-regulatory region binding"/>
    <property type="evidence" value="ECO:0007669"/>
    <property type="project" value="TreeGrafter"/>
</dbReference>
<name>I4ER34_MODI5</name>
<evidence type="ECO:0000256" key="4">
    <source>
        <dbReference type="PROSITE-ProRule" id="PRU00335"/>
    </source>
</evidence>
<keyword evidence="3" id="KW-0804">Transcription</keyword>
<evidence type="ECO:0000313" key="7">
    <source>
        <dbReference type="Proteomes" id="UP000006461"/>
    </source>
</evidence>
<dbReference type="AlphaFoldDB" id="I4ER34"/>
<feature type="DNA-binding region" description="H-T-H motif" evidence="4">
    <location>
        <begin position="37"/>
        <end position="56"/>
    </location>
</feature>
<dbReference type="eggNOG" id="COG1309">
    <property type="taxonomic scope" value="Bacteria"/>
</dbReference>
<gene>
    <name evidence="6" type="ordered locus">MODMU_0389</name>
</gene>
<dbReference type="SUPFAM" id="SSF46689">
    <property type="entry name" value="Homeodomain-like"/>
    <property type="match status" value="1"/>
</dbReference>
<feature type="domain" description="HTH tetR-type" evidence="5">
    <location>
        <begin position="14"/>
        <end position="74"/>
    </location>
</feature>
<dbReference type="EMBL" id="FO203431">
    <property type="protein sequence ID" value="CCH85847.1"/>
    <property type="molecule type" value="Genomic_DNA"/>
</dbReference>
<dbReference type="PRINTS" id="PR00455">
    <property type="entry name" value="HTHTETR"/>
</dbReference>
<dbReference type="HOGENOM" id="CLU_069356_2_0_11"/>